<evidence type="ECO:0000256" key="1">
    <source>
        <dbReference type="SAM" id="MobiDB-lite"/>
    </source>
</evidence>
<keyword evidence="2" id="KW-0812">Transmembrane</keyword>
<keyword evidence="2" id="KW-1133">Transmembrane helix</keyword>
<feature type="region of interest" description="Disordered" evidence="1">
    <location>
        <begin position="51"/>
        <end position="116"/>
    </location>
</feature>
<feature type="compositionally biased region" description="Low complexity" evidence="1">
    <location>
        <begin position="62"/>
        <end position="73"/>
    </location>
</feature>
<feature type="compositionally biased region" description="Basic and acidic residues" evidence="1">
    <location>
        <begin position="74"/>
        <end position="92"/>
    </location>
</feature>
<evidence type="ECO:0000313" key="3">
    <source>
        <dbReference type="EMBL" id="KAL1631804.1"/>
    </source>
</evidence>
<evidence type="ECO:0000256" key="2">
    <source>
        <dbReference type="SAM" id="Phobius"/>
    </source>
</evidence>
<feature type="compositionally biased region" description="Basic and acidic residues" evidence="1">
    <location>
        <begin position="107"/>
        <end position="116"/>
    </location>
</feature>
<sequence>MDAYSHSLIGDVDFVAPLSSFQSLVFKSALFLSLHILLFILLVPQQEKKNQRSHWSERKHLSAPSLPSKPAAAGKHERKDSLMLRGEDRRGSVELAEQPVDAWSGETEEHKTGSRS</sequence>
<gene>
    <name evidence="3" type="ORF">SLS56_004325</name>
</gene>
<organism evidence="3 4">
    <name type="scientific">Neofusicoccum ribis</name>
    <dbReference type="NCBI Taxonomy" id="45134"/>
    <lineage>
        <taxon>Eukaryota</taxon>
        <taxon>Fungi</taxon>
        <taxon>Dikarya</taxon>
        <taxon>Ascomycota</taxon>
        <taxon>Pezizomycotina</taxon>
        <taxon>Dothideomycetes</taxon>
        <taxon>Dothideomycetes incertae sedis</taxon>
        <taxon>Botryosphaeriales</taxon>
        <taxon>Botryosphaeriaceae</taxon>
        <taxon>Neofusicoccum</taxon>
    </lineage>
</organism>
<reference evidence="3 4" key="1">
    <citation type="submission" date="2024-02" db="EMBL/GenBank/DDBJ databases">
        <title>De novo assembly and annotation of 12 fungi associated with fruit tree decline syndrome in Ontario, Canada.</title>
        <authorList>
            <person name="Sulman M."/>
            <person name="Ellouze W."/>
            <person name="Ilyukhin E."/>
        </authorList>
    </citation>
    <scope>NUCLEOTIDE SEQUENCE [LARGE SCALE GENOMIC DNA]</scope>
    <source>
        <strain evidence="3 4">M1-105</strain>
    </source>
</reference>
<keyword evidence="2" id="KW-0472">Membrane</keyword>
<feature type="transmembrane region" description="Helical" evidence="2">
    <location>
        <begin position="24"/>
        <end position="43"/>
    </location>
</feature>
<proteinExistence type="predicted"/>
<name>A0ABR3SWW6_9PEZI</name>
<evidence type="ECO:0000313" key="4">
    <source>
        <dbReference type="Proteomes" id="UP001521116"/>
    </source>
</evidence>
<keyword evidence="4" id="KW-1185">Reference proteome</keyword>
<dbReference type="EMBL" id="JAJVDC020000038">
    <property type="protein sequence ID" value="KAL1631804.1"/>
    <property type="molecule type" value="Genomic_DNA"/>
</dbReference>
<comment type="caution">
    <text evidence="3">The sequence shown here is derived from an EMBL/GenBank/DDBJ whole genome shotgun (WGS) entry which is preliminary data.</text>
</comment>
<feature type="compositionally biased region" description="Basic and acidic residues" evidence="1">
    <location>
        <begin position="51"/>
        <end position="60"/>
    </location>
</feature>
<dbReference type="Proteomes" id="UP001521116">
    <property type="component" value="Unassembled WGS sequence"/>
</dbReference>
<accession>A0ABR3SWW6</accession>
<protein>
    <submittedName>
        <fullName evidence="3">Uncharacterized protein</fullName>
    </submittedName>
</protein>